<dbReference type="Proteomes" id="UP000255389">
    <property type="component" value="Unassembled WGS sequence"/>
</dbReference>
<accession>A0A378U6L5</accession>
<name>A0A378U6L5_MYCFO</name>
<sequence>MTTGYMSDGQQRAVRLMDDERKRVLHSDVSALLQDDSPVAGPAAHYVTGFRAQIIASPDRADRLTATLAERLHLGLTNDCMWNPATSSCGGDRPKLGDHVCVGVDCTNALLRPAHVGVIASAIDRIDTYLDQQRGHPALIEQMRRDRANLARIRRELTTADEPDDLCDDQLDQKDDYA</sequence>
<organism evidence="1 2">
    <name type="scientific">Mycolicibacterium fortuitum</name>
    <name type="common">Mycobacterium fortuitum</name>
    <dbReference type="NCBI Taxonomy" id="1766"/>
    <lineage>
        <taxon>Bacteria</taxon>
        <taxon>Bacillati</taxon>
        <taxon>Actinomycetota</taxon>
        <taxon>Actinomycetes</taxon>
        <taxon>Mycobacteriales</taxon>
        <taxon>Mycobacteriaceae</taxon>
        <taxon>Mycolicibacterium</taxon>
    </lineage>
</organism>
<reference evidence="1 2" key="1">
    <citation type="submission" date="2018-06" db="EMBL/GenBank/DDBJ databases">
        <authorList>
            <consortium name="Pathogen Informatics"/>
            <person name="Doyle S."/>
        </authorList>
    </citation>
    <scope>NUCLEOTIDE SEQUENCE [LARGE SCALE GENOMIC DNA]</scope>
    <source>
        <strain evidence="1 2">NCTC1542</strain>
    </source>
</reference>
<dbReference type="EMBL" id="UGQY01000001">
    <property type="protein sequence ID" value="STZ73028.1"/>
    <property type="molecule type" value="Genomic_DNA"/>
</dbReference>
<proteinExistence type="predicted"/>
<evidence type="ECO:0000313" key="2">
    <source>
        <dbReference type="Proteomes" id="UP000255389"/>
    </source>
</evidence>
<dbReference type="AlphaFoldDB" id="A0A378U6L5"/>
<evidence type="ECO:0000313" key="1">
    <source>
        <dbReference type="EMBL" id="STZ73028.1"/>
    </source>
</evidence>
<gene>
    <name evidence="1" type="ORF">NCTC1542_00568</name>
</gene>
<protein>
    <submittedName>
        <fullName evidence="1">Uncharacterized protein</fullName>
    </submittedName>
</protein>